<gene>
    <name evidence="2" type="ORF">E4U42_002658</name>
</gene>
<evidence type="ECO:0000313" key="3">
    <source>
        <dbReference type="Proteomes" id="UP000811619"/>
    </source>
</evidence>
<feature type="region of interest" description="Disordered" evidence="1">
    <location>
        <begin position="95"/>
        <end position="170"/>
    </location>
</feature>
<accession>A0A8K0NJL2</accession>
<protein>
    <recommendedName>
        <fullName evidence="4">DUF1742-domain-containing protein</fullName>
    </recommendedName>
</protein>
<keyword evidence="3" id="KW-1185">Reference proteome</keyword>
<feature type="compositionally biased region" description="Basic and acidic residues" evidence="1">
    <location>
        <begin position="95"/>
        <end position="162"/>
    </location>
</feature>
<dbReference type="Proteomes" id="UP000811619">
    <property type="component" value="Unassembled WGS sequence"/>
</dbReference>
<dbReference type="InterPro" id="IPR013640">
    <property type="entry name" value="Vfa1"/>
</dbReference>
<comment type="caution">
    <text evidence="2">The sequence shown here is derived from an EMBL/GenBank/DDBJ whole genome shotgun (WGS) entry which is preliminary data.</text>
</comment>
<dbReference type="PANTHER" id="PTHR28218:SF1">
    <property type="entry name" value="VPS4-ASSOCIATED PROTEIN 1"/>
    <property type="match status" value="1"/>
</dbReference>
<proteinExistence type="predicted"/>
<evidence type="ECO:0000313" key="2">
    <source>
        <dbReference type="EMBL" id="KAG5927071.1"/>
    </source>
</evidence>
<organism evidence="2 3">
    <name type="scientific">Claviceps africana</name>
    <dbReference type="NCBI Taxonomy" id="83212"/>
    <lineage>
        <taxon>Eukaryota</taxon>
        <taxon>Fungi</taxon>
        <taxon>Dikarya</taxon>
        <taxon>Ascomycota</taxon>
        <taxon>Pezizomycotina</taxon>
        <taxon>Sordariomycetes</taxon>
        <taxon>Hypocreomycetidae</taxon>
        <taxon>Hypocreales</taxon>
        <taxon>Clavicipitaceae</taxon>
        <taxon>Claviceps</taxon>
    </lineage>
</organism>
<evidence type="ECO:0000256" key="1">
    <source>
        <dbReference type="SAM" id="MobiDB-lite"/>
    </source>
</evidence>
<dbReference type="OrthoDB" id="2158714at2759"/>
<name>A0A8K0NJL2_9HYPO</name>
<dbReference type="EMBL" id="SRPY01000212">
    <property type="protein sequence ID" value="KAG5927071.1"/>
    <property type="molecule type" value="Genomic_DNA"/>
</dbReference>
<reference evidence="2" key="1">
    <citation type="journal article" date="2020" name="bioRxiv">
        <title>Whole genome comparisons of ergot fungi reveals the divergence and evolution of species within the genus Claviceps are the result of varying mechanisms driving genome evolution and host range expansion.</title>
        <authorList>
            <person name="Wyka S.A."/>
            <person name="Mondo S.J."/>
            <person name="Liu M."/>
            <person name="Dettman J."/>
            <person name="Nalam V."/>
            <person name="Broders K.D."/>
        </authorList>
    </citation>
    <scope>NUCLEOTIDE SEQUENCE</scope>
    <source>
        <strain evidence="2">CCC 489</strain>
    </source>
</reference>
<dbReference type="PANTHER" id="PTHR28218">
    <property type="entry name" value="VPS4-ASSOCIATED PROTEIN 1"/>
    <property type="match status" value="1"/>
</dbReference>
<sequence>MSAPFPNLYTHRKVAETAARACDICYKPSSSVLITADKKVRRERLIGHQGHRGRADGRRTTPVNHYAQDFFYVCPTHLKDGYFCTPKIDEAAVKAKREKAVAEEMEKVKAEYQDRQRKKEEKDDSKKKDEKSDKDKTKDEDATKDIKTDQKEDGSKLDKPLGGEEVGGSHARVLGSVLGKKFLSI</sequence>
<dbReference type="GO" id="GO:0005768">
    <property type="term" value="C:endosome"/>
    <property type="evidence" value="ECO:0007669"/>
    <property type="project" value="TreeGrafter"/>
</dbReference>
<evidence type="ECO:0008006" key="4">
    <source>
        <dbReference type="Google" id="ProtNLM"/>
    </source>
</evidence>
<dbReference type="AlphaFoldDB" id="A0A8K0NJL2"/>
<dbReference type="GO" id="GO:0007034">
    <property type="term" value="P:vacuolar transport"/>
    <property type="evidence" value="ECO:0007669"/>
    <property type="project" value="TreeGrafter"/>
</dbReference>
<dbReference type="Pfam" id="PF08432">
    <property type="entry name" value="Vfa1"/>
    <property type="match status" value="2"/>
</dbReference>